<evidence type="ECO:0008006" key="4">
    <source>
        <dbReference type="Google" id="ProtNLM"/>
    </source>
</evidence>
<dbReference type="STRING" id="645274.SAMN04487901_102134"/>
<proteinExistence type="predicted"/>
<feature type="transmembrane region" description="Helical" evidence="1">
    <location>
        <begin position="18"/>
        <end position="36"/>
    </location>
</feature>
<dbReference type="Proteomes" id="UP000198779">
    <property type="component" value="Unassembled WGS sequence"/>
</dbReference>
<dbReference type="EMBL" id="FNCQ01000002">
    <property type="protein sequence ID" value="SDG30512.1"/>
    <property type="molecule type" value="Genomic_DNA"/>
</dbReference>
<dbReference type="AlphaFoldDB" id="A0A1G7T5Z2"/>
<keyword evidence="1" id="KW-1133">Transmembrane helix</keyword>
<evidence type="ECO:0000313" key="2">
    <source>
        <dbReference type="EMBL" id="SDG30512.1"/>
    </source>
</evidence>
<reference evidence="3" key="1">
    <citation type="submission" date="2016-10" db="EMBL/GenBank/DDBJ databases">
        <authorList>
            <person name="Varghese N."/>
            <person name="Submissions S."/>
        </authorList>
    </citation>
    <scope>NUCLEOTIDE SEQUENCE [LARGE SCALE GENOMIC DNA]</scope>
    <source>
        <strain evidence="3">BP1-148</strain>
    </source>
</reference>
<keyword evidence="1" id="KW-0812">Transmembrane</keyword>
<protein>
    <recommendedName>
        <fullName evidence="4">ECF transporter S component</fullName>
    </recommendedName>
</protein>
<keyword evidence="3" id="KW-1185">Reference proteome</keyword>
<feature type="transmembrane region" description="Helical" evidence="1">
    <location>
        <begin position="148"/>
        <end position="167"/>
    </location>
</feature>
<keyword evidence="1" id="KW-0472">Membrane</keyword>
<sequence length="169" mass="18279">MEATTVRLYALNYDEAKTYMWAAIFVVCNLVLPQVFHLIPQGGIIFSPLSLVILAGAYKFGWKTGLLAALLSPTVNHLITGMPAMEILPVMTMKLAVLALVAGLAAQRFKTVNLPLLIGVVLVTKAIECVGELALTGGITATIADFTIGWPGLLLHVFGTWLILKYIRK</sequence>
<gene>
    <name evidence="2" type="ORF">SAMN04487901_102134</name>
</gene>
<name>A0A1G7T5Z2_9BACT</name>
<dbReference type="Gene3D" id="1.10.1760.20">
    <property type="match status" value="1"/>
</dbReference>
<feature type="transmembrane region" description="Helical" evidence="1">
    <location>
        <begin position="43"/>
        <end position="62"/>
    </location>
</feature>
<organism evidence="2 3">
    <name type="scientific">Prevotella communis</name>
    <dbReference type="NCBI Taxonomy" id="2913614"/>
    <lineage>
        <taxon>Bacteria</taxon>
        <taxon>Pseudomonadati</taxon>
        <taxon>Bacteroidota</taxon>
        <taxon>Bacteroidia</taxon>
        <taxon>Bacteroidales</taxon>
        <taxon>Prevotellaceae</taxon>
        <taxon>Prevotella</taxon>
    </lineage>
</organism>
<evidence type="ECO:0000256" key="1">
    <source>
        <dbReference type="SAM" id="Phobius"/>
    </source>
</evidence>
<feature type="transmembrane region" description="Helical" evidence="1">
    <location>
        <begin position="82"/>
        <end position="104"/>
    </location>
</feature>
<dbReference type="RefSeq" id="WP_091814608.1">
    <property type="nucleotide sequence ID" value="NZ_FNCQ01000002.1"/>
</dbReference>
<accession>A0A1G7T5Z2</accession>
<evidence type="ECO:0000313" key="3">
    <source>
        <dbReference type="Proteomes" id="UP000198779"/>
    </source>
</evidence>